<dbReference type="SUPFAM" id="SSF56925">
    <property type="entry name" value="OMPA-like"/>
    <property type="match status" value="1"/>
</dbReference>
<evidence type="ECO:0000259" key="8">
    <source>
        <dbReference type="Pfam" id="PF13505"/>
    </source>
</evidence>
<organism evidence="9 10">
    <name type="scientific">Methylosinus trichosporium (strain ATCC 35070 / NCIMB 11131 / UNIQEM 75 / OB3b)</name>
    <dbReference type="NCBI Taxonomy" id="595536"/>
    <lineage>
        <taxon>Bacteria</taxon>
        <taxon>Pseudomonadati</taxon>
        <taxon>Pseudomonadota</taxon>
        <taxon>Alphaproteobacteria</taxon>
        <taxon>Hyphomicrobiales</taxon>
        <taxon>Methylocystaceae</taxon>
        <taxon>Methylosinus</taxon>
    </lineage>
</organism>
<evidence type="ECO:0000256" key="2">
    <source>
        <dbReference type="ARBA" id="ARBA00022729"/>
    </source>
</evidence>
<evidence type="ECO:0000259" key="7">
    <source>
        <dbReference type="Pfam" id="PF04773"/>
    </source>
</evidence>
<dbReference type="Pfam" id="PF04773">
    <property type="entry name" value="FecR"/>
    <property type="match status" value="1"/>
</dbReference>
<evidence type="ECO:0000256" key="4">
    <source>
        <dbReference type="ARBA" id="ARBA00023237"/>
    </source>
</evidence>
<evidence type="ECO:0000256" key="3">
    <source>
        <dbReference type="ARBA" id="ARBA00023136"/>
    </source>
</evidence>
<evidence type="ECO:0000313" key="10">
    <source>
        <dbReference type="Proteomes" id="UP000230709"/>
    </source>
</evidence>
<dbReference type="KEGG" id="mtw:CQW49_02705"/>
<comment type="subcellular location">
    <subcellularLocation>
        <location evidence="1">Cell outer membrane</location>
    </subcellularLocation>
</comment>
<dbReference type="InterPro" id="IPR027385">
    <property type="entry name" value="Beta-barrel_OMP"/>
</dbReference>
<dbReference type="RefSeq" id="WP_003612491.1">
    <property type="nucleotide sequence ID" value="NZ_ADVE02000001.1"/>
</dbReference>
<evidence type="ECO:0000256" key="6">
    <source>
        <dbReference type="SAM" id="MobiDB-lite"/>
    </source>
</evidence>
<sequence>MLFLCAAIASPAVAATKIGRASSIEKDVRGDTGAGARKLAVGEPVHADEVLTTASASRGKFVFDDRADLAMGPSSRVKLDSFVYSGGSKGVVFNAAKGAFRFVSSPKGGHDYDVRTPTATIGVRGTRFAVRVLGGRTDAVLYGGVIEVCSIASGQCRTLDSSCTFVTVTPSGVTTPKQVGKTDWSFDSTCRGPGRRSDNAPPANAPPAGPGAPGGDEPPTLPPFEGGGPSFGVLVGTAVGDGAFADPVPMQGAGFLGGLRLGYDFKLTPRFLVGFETDSQYRSDLGGGSNSHGSISGVRGGYLGTFRGRLGYVIDRWTVYGTGGLAYGHILAPRTFSGSNLINSIPTTGVSQSYQLVPGWTVGAGVQFALAPGLSLRAEYLYTQLQHSNPTYMTSVSPYPVTVCTKSAMHGVRVGVDFSPIGLLMGASR</sequence>
<feature type="domain" description="Outer membrane protein beta-barrel" evidence="8">
    <location>
        <begin position="239"/>
        <end position="389"/>
    </location>
</feature>
<feature type="domain" description="FecR protein" evidence="7">
    <location>
        <begin position="50"/>
        <end position="146"/>
    </location>
</feature>
<name>A0A2D2CVV8_METT3</name>
<comment type="similarity">
    <text evidence="5">Belongs to the Omp25/RopB family.</text>
</comment>
<dbReference type="AlphaFoldDB" id="A0A2D2CVV8"/>
<evidence type="ECO:0000313" key="9">
    <source>
        <dbReference type="EMBL" id="ATQ66921.1"/>
    </source>
</evidence>
<protein>
    <submittedName>
        <fullName evidence="9">Porin</fullName>
    </submittedName>
</protein>
<reference evidence="10" key="1">
    <citation type="submission" date="2017-10" db="EMBL/GenBank/DDBJ databases">
        <title>Completed PacBio SMRT sequence of Methylosinus trichosporium OB3b reveals presence of a third large plasmid.</title>
        <authorList>
            <person name="Charles T.C."/>
            <person name="Lynch M.D.J."/>
            <person name="Heil J.R."/>
            <person name="Cheng J."/>
        </authorList>
    </citation>
    <scope>NUCLEOTIDE SEQUENCE [LARGE SCALE GENOMIC DNA]</scope>
    <source>
        <strain evidence="10">OB3b</strain>
    </source>
</reference>
<keyword evidence="4" id="KW-0998">Cell outer membrane</keyword>
<dbReference type="PANTHER" id="PTHR34001:SF3">
    <property type="entry name" value="BLL7405 PROTEIN"/>
    <property type="match status" value="1"/>
</dbReference>
<dbReference type="InterPro" id="IPR006860">
    <property type="entry name" value="FecR"/>
</dbReference>
<dbReference type="Gene3D" id="2.40.160.20">
    <property type="match status" value="1"/>
</dbReference>
<keyword evidence="2" id="KW-0732">Signal</keyword>
<dbReference type="STRING" id="595536.GCA_000178815_00408"/>
<dbReference type="InterPro" id="IPR051692">
    <property type="entry name" value="OMP-like"/>
</dbReference>
<dbReference type="EMBL" id="CP023737">
    <property type="protein sequence ID" value="ATQ66921.1"/>
    <property type="molecule type" value="Genomic_DNA"/>
</dbReference>
<evidence type="ECO:0000256" key="5">
    <source>
        <dbReference type="ARBA" id="ARBA00038306"/>
    </source>
</evidence>
<dbReference type="GO" id="GO:0009279">
    <property type="term" value="C:cell outer membrane"/>
    <property type="evidence" value="ECO:0007669"/>
    <property type="project" value="UniProtKB-SubCell"/>
</dbReference>
<keyword evidence="3" id="KW-0472">Membrane</keyword>
<proteinExistence type="inferred from homology"/>
<accession>A0A2D2CVV8</accession>
<dbReference type="Pfam" id="PF13505">
    <property type="entry name" value="OMP_b-brl"/>
    <property type="match status" value="1"/>
</dbReference>
<keyword evidence="10" id="KW-1185">Reference proteome</keyword>
<evidence type="ECO:0000256" key="1">
    <source>
        <dbReference type="ARBA" id="ARBA00004442"/>
    </source>
</evidence>
<feature type="region of interest" description="Disordered" evidence="6">
    <location>
        <begin position="178"/>
        <end position="227"/>
    </location>
</feature>
<dbReference type="InterPro" id="IPR011250">
    <property type="entry name" value="OMP/PagP_B-barrel"/>
</dbReference>
<dbReference type="Proteomes" id="UP000230709">
    <property type="component" value="Chromosome"/>
</dbReference>
<dbReference type="Gene3D" id="2.60.120.1440">
    <property type="match status" value="1"/>
</dbReference>
<gene>
    <name evidence="9" type="ORF">CQW49_02705</name>
</gene>
<dbReference type="PANTHER" id="PTHR34001">
    <property type="entry name" value="BLL7405 PROTEIN"/>
    <property type="match status" value="1"/>
</dbReference>